<gene>
    <name evidence="3" type="ORF">CASFOL_009039</name>
</gene>
<dbReference type="EMBL" id="JAVIJP010000009">
    <property type="protein sequence ID" value="KAL3648071.1"/>
    <property type="molecule type" value="Genomic_DNA"/>
</dbReference>
<reference evidence="4" key="1">
    <citation type="journal article" date="2024" name="IScience">
        <title>Strigolactones Initiate the Formation of Haustorium-like Structures in Castilleja.</title>
        <authorList>
            <person name="Buerger M."/>
            <person name="Peterson D."/>
            <person name="Chory J."/>
        </authorList>
    </citation>
    <scope>NUCLEOTIDE SEQUENCE [LARGE SCALE GENOMIC DNA]</scope>
</reference>
<feature type="signal peptide" evidence="2">
    <location>
        <begin position="1"/>
        <end position="23"/>
    </location>
</feature>
<accession>A0ABD3E4S6</accession>
<feature type="chain" id="PRO_5044815601" evidence="2">
    <location>
        <begin position="24"/>
        <end position="185"/>
    </location>
</feature>
<evidence type="ECO:0000313" key="4">
    <source>
        <dbReference type="Proteomes" id="UP001632038"/>
    </source>
</evidence>
<evidence type="ECO:0000313" key="3">
    <source>
        <dbReference type="EMBL" id="KAL3648071.1"/>
    </source>
</evidence>
<name>A0ABD3E4S6_9LAMI</name>
<comment type="caution">
    <text evidence="3">The sequence shown here is derived from an EMBL/GenBank/DDBJ whole genome shotgun (WGS) entry which is preliminary data.</text>
</comment>
<evidence type="ECO:0000256" key="2">
    <source>
        <dbReference type="SAM" id="SignalP"/>
    </source>
</evidence>
<protein>
    <submittedName>
        <fullName evidence="3">Uncharacterized protein</fullName>
    </submittedName>
</protein>
<keyword evidence="4" id="KW-1185">Reference proteome</keyword>
<dbReference type="Pfam" id="PF01190">
    <property type="entry name" value="Pollen_Ole_e_1"/>
    <property type="match status" value="1"/>
</dbReference>
<dbReference type="PANTHER" id="PTHR33470:SF40">
    <property type="entry name" value="PROTEIN SEED AND ROOT HAIR PROTECTIVE PROTEIN"/>
    <property type="match status" value="1"/>
</dbReference>
<sequence>MGFGKFTFLFCLCIGSVIGGSYAGGYGFGVEGPNAEVSEIIGKKLMPPVFSVQGMVYCKSASKVLPLKVYLRIQNSVGGIVRITCLGIDKYGYETAPFSILSRPTDSNGYFLAKLSAQLVEESGVKISQCKAFLHSSLLKSCSIATEINKGLTGAPLLGYRAVGSNMRLYSVGPFVYTSYPQPNY</sequence>
<dbReference type="PANTHER" id="PTHR33470">
    <property type="entry name" value="OS01G0164075 PROTEIN"/>
    <property type="match status" value="1"/>
</dbReference>
<organism evidence="3 4">
    <name type="scientific">Castilleja foliolosa</name>
    <dbReference type="NCBI Taxonomy" id="1961234"/>
    <lineage>
        <taxon>Eukaryota</taxon>
        <taxon>Viridiplantae</taxon>
        <taxon>Streptophyta</taxon>
        <taxon>Embryophyta</taxon>
        <taxon>Tracheophyta</taxon>
        <taxon>Spermatophyta</taxon>
        <taxon>Magnoliopsida</taxon>
        <taxon>eudicotyledons</taxon>
        <taxon>Gunneridae</taxon>
        <taxon>Pentapetalae</taxon>
        <taxon>asterids</taxon>
        <taxon>lamiids</taxon>
        <taxon>Lamiales</taxon>
        <taxon>Orobanchaceae</taxon>
        <taxon>Pedicularideae</taxon>
        <taxon>Castillejinae</taxon>
        <taxon>Castilleja</taxon>
    </lineage>
</organism>
<evidence type="ECO:0000256" key="1">
    <source>
        <dbReference type="ARBA" id="ARBA00022729"/>
    </source>
</evidence>
<proteinExistence type="predicted"/>
<dbReference type="AlphaFoldDB" id="A0ABD3E4S6"/>
<keyword evidence="1 2" id="KW-0732">Signal</keyword>
<dbReference type="Proteomes" id="UP001632038">
    <property type="component" value="Unassembled WGS sequence"/>
</dbReference>